<dbReference type="VEuPathDB" id="TrichDB:TRFO_06980"/>
<evidence type="ECO:0000313" key="3">
    <source>
        <dbReference type="Proteomes" id="UP000179807"/>
    </source>
</evidence>
<evidence type="ECO:0000313" key="2">
    <source>
        <dbReference type="EMBL" id="OHT02913.1"/>
    </source>
</evidence>
<feature type="region of interest" description="Disordered" evidence="1">
    <location>
        <begin position="84"/>
        <end position="138"/>
    </location>
</feature>
<dbReference type="GeneID" id="94828128"/>
<name>A0A1J4JUU1_9EUKA</name>
<feature type="compositionally biased region" description="Polar residues" evidence="1">
    <location>
        <begin position="84"/>
        <end position="95"/>
    </location>
</feature>
<comment type="caution">
    <text evidence="2">The sequence shown here is derived from an EMBL/GenBank/DDBJ whole genome shotgun (WGS) entry which is preliminary data.</text>
</comment>
<feature type="compositionally biased region" description="Polar residues" evidence="1">
    <location>
        <begin position="313"/>
        <end position="325"/>
    </location>
</feature>
<feature type="compositionally biased region" description="Basic residues" evidence="1">
    <location>
        <begin position="115"/>
        <end position="126"/>
    </location>
</feature>
<gene>
    <name evidence="2" type="ORF">TRFO_06980</name>
</gene>
<evidence type="ECO:0000256" key="1">
    <source>
        <dbReference type="SAM" id="MobiDB-lite"/>
    </source>
</evidence>
<protein>
    <submittedName>
        <fullName evidence="2">Uncharacterized protein</fullName>
    </submittedName>
</protein>
<dbReference type="EMBL" id="MLAK01000849">
    <property type="protein sequence ID" value="OHT02913.1"/>
    <property type="molecule type" value="Genomic_DNA"/>
</dbReference>
<reference evidence="2" key="1">
    <citation type="submission" date="2016-10" db="EMBL/GenBank/DDBJ databases">
        <authorList>
            <person name="Benchimol M."/>
            <person name="Almeida L.G."/>
            <person name="Vasconcelos A.T."/>
            <person name="Perreira-Neves A."/>
            <person name="Rosa I.A."/>
            <person name="Tasca T."/>
            <person name="Bogo M.R."/>
            <person name="de Souza W."/>
        </authorList>
    </citation>
    <scope>NUCLEOTIDE SEQUENCE [LARGE SCALE GENOMIC DNA]</scope>
    <source>
        <strain evidence="2">K</strain>
    </source>
</reference>
<keyword evidence="3" id="KW-1185">Reference proteome</keyword>
<accession>A0A1J4JUU1</accession>
<dbReference type="RefSeq" id="XP_068356049.1">
    <property type="nucleotide sequence ID" value="XM_068493424.1"/>
</dbReference>
<sequence length="465" mass="54587">MNPSPNQGESQNRYIDQNLCVDINFIPITIDIITNYQNAPIPQAKLKDLRTEITNAFEMIKDKKQQYSKQHTLLNKQLKDYYDNQSNDTFDANNSEPKELSPAPPYYSEQEDHVRNKRNSHNHKGVNKIEQMERGSSSIQRANLAKNPLNIWNISEKLFRPLPSSTDITHLFAKKIPIIDSHSINSLPRNHWSQKFSEFAERSKCDALQPPVPAIKNMFSQYWKQNPPTFQIESIEHKKATVFHYLLSALVDAKPIKKTEQKKSTNKTSNSFYNHKIDNDDKNKPKKVKNKDNDTQANQQNDNHSSKDRKITSQRGNNHQNNIFTNHDESNYENKYKFNNELNDEIHDDDDDDDTYIFDQHTLLPSIDCGSYLCHGFETRLRLELESAGLGIFEDDLTDCIPFQIEINETRREIEEHYQPEIDFYHQMILDKLPEMRHSEETRANNQTIYRMMKKENANMHTRKK</sequence>
<dbReference type="AlphaFoldDB" id="A0A1J4JUU1"/>
<dbReference type="Proteomes" id="UP000179807">
    <property type="component" value="Unassembled WGS sequence"/>
</dbReference>
<proteinExistence type="predicted"/>
<feature type="region of interest" description="Disordered" evidence="1">
    <location>
        <begin position="258"/>
        <end position="332"/>
    </location>
</feature>
<organism evidence="2 3">
    <name type="scientific">Tritrichomonas foetus</name>
    <dbReference type="NCBI Taxonomy" id="1144522"/>
    <lineage>
        <taxon>Eukaryota</taxon>
        <taxon>Metamonada</taxon>
        <taxon>Parabasalia</taxon>
        <taxon>Tritrichomonadida</taxon>
        <taxon>Tritrichomonadidae</taxon>
        <taxon>Tritrichomonas</taxon>
    </lineage>
</organism>